<dbReference type="OrthoDB" id="2804750at2759"/>
<evidence type="ECO:0000256" key="2">
    <source>
        <dbReference type="SAM" id="MobiDB-lite"/>
    </source>
</evidence>
<feature type="compositionally biased region" description="Low complexity" evidence="2">
    <location>
        <begin position="644"/>
        <end position="675"/>
    </location>
</feature>
<feature type="region of interest" description="Disordered" evidence="2">
    <location>
        <begin position="555"/>
        <end position="753"/>
    </location>
</feature>
<evidence type="ECO:0000313" key="4">
    <source>
        <dbReference type="Proteomes" id="UP000807306"/>
    </source>
</evidence>
<feature type="compositionally biased region" description="Basic and acidic residues" evidence="2">
    <location>
        <begin position="321"/>
        <end position="333"/>
    </location>
</feature>
<feature type="compositionally biased region" description="Polar residues" evidence="2">
    <location>
        <begin position="348"/>
        <end position="361"/>
    </location>
</feature>
<feature type="compositionally biased region" description="Low complexity" evidence="2">
    <location>
        <begin position="146"/>
        <end position="171"/>
    </location>
</feature>
<feature type="compositionally biased region" description="Polar residues" evidence="2">
    <location>
        <begin position="555"/>
        <end position="566"/>
    </location>
</feature>
<dbReference type="EMBL" id="MU157839">
    <property type="protein sequence ID" value="KAF9530595.1"/>
    <property type="molecule type" value="Genomic_DNA"/>
</dbReference>
<feature type="compositionally biased region" description="Basic and acidic residues" evidence="2">
    <location>
        <begin position="295"/>
        <end position="312"/>
    </location>
</feature>
<feature type="compositionally biased region" description="Polar residues" evidence="2">
    <location>
        <begin position="678"/>
        <end position="690"/>
    </location>
</feature>
<feature type="compositionally biased region" description="Low complexity" evidence="2">
    <location>
        <begin position="705"/>
        <end position="722"/>
    </location>
</feature>
<feature type="compositionally biased region" description="Polar residues" evidence="2">
    <location>
        <begin position="218"/>
        <end position="237"/>
    </location>
</feature>
<accession>A0A9P6EK87</accession>
<dbReference type="PANTHER" id="PTHR48125:SF10">
    <property type="entry name" value="OS12G0136300 PROTEIN"/>
    <property type="match status" value="1"/>
</dbReference>
<feature type="compositionally biased region" description="Basic and acidic residues" evidence="2">
    <location>
        <begin position="275"/>
        <end position="286"/>
    </location>
</feature>
<dbReference type="AlphaFoldDB" id="A0A9P6EK87"/>
<comment type="caution">
    <text evidence="3">The sequence shown here is derived from an EMBL/GenBank/DDBJ whole genome shotgun (WGS) entry which is preliminary data.</text>
</comment>
<gene>
    <name evidence="3" type="ORF">CPB83DRAFT_892559</name>
</gene>
<feature type="compositionally biased region" description="Low complexity" evidence="2">
    <location>
        <begin position="70"/>
        <end position="83"/>
    </location>
</feature>
<reference evidence="3" key="1">
    <citation type="submission" date="2020-11" db="EMBL/GenBank/DDBJ databases">
        <authorList>
            <consortium name="DOE Joint Genome Institute"/>
            <person name="Ahrendt S."/>
            <person name="Riley R."/>
            <person name="Andreopoulos W."/>
            <person name="Labutti K."/>
            <person name="Pangilinan J."/>
            <person name="Ruiz-Duenas F.J."/>
            <person name="Barrasa J.M."/>
            <person name="Sanchez-Garcia M."/>
            <person name="Camarero S."/>
            <person name="Miyauchi S."/>
            <person name="Serrano A."/>
            <person name="Linde D."/>
            <person name="Babiker R."/>
            <person name="Drula E."/>
            <person name="Ayuso-Fernandez I."/>
            <person name="Pacheco R."/>
            <person name="Padilla G."/>
            <person name="Ferreira P."/>
            <person name="Barriuso J."/>
            <person name="Kellner H."/>
            <person name="Castanera R."/>
            <person name="Alfaro M."/>
            <person name="Ramirez L."/>
            <person name="Pisabarro A.G."/>
            <person name="Kuo A."/>
            <person name="Tritt A."/>
            <person name="Lipzen A."/>
            <person name="He G."/>
            <person name="Yan M."/>
            <person name="Ng V."/>
            <person name="Cullen D."/>
            <person name="Martin F."/>
            <person name="Rosso M.-N."/>
            <person name="Henrissat B."/>
            <person name="Hibbett D."/>
            <person name="Martinez A.T."/>
            <person name="Grigoriev I.V."/>
        </authorList>
    </citation>
    <scope>NUCLEOTIDE SEQUENCE</scope>
    <source>
        <strain evidence="3">CBS 506.95</strain>
    </source>
</reference>
<dbReference type="Proteomes" id="UP000807306">
    <property type="component" value="Unassembled WGS sequence"/>
</dbReference>
<evidence type="ECO:0000256" key="1">
    <source>
        <dbReference type="SAM" id="Coils"/>
    </source>
</evidence>
<evidence type="ECO:0000313" key="3">
    <source>
        <dbReference type="EMBL" id="KAF9530595.1"/>
    </source>
</evidence>
<sequence>MSGHTPAQRLRTKTSDITDFFRGGGQSSTQSRRDSTGPTSLEVPPSDNEGGTGKKKITRIPLFGRTRKISTASTSSSPYTSTSNVRPSSETAALSSRAPSSDRERRPSEPTITQTFGTSKLPSSSSTFSSKLAARFNPSQSKKRPVTSSGPVSAVASSSRTSLLSPTTGLTPPNPRPSFESGSTAGSKARSTTPRPTRPMITVSTTDNMDEFKDLFTQEISKPSTNKIPKQVSSVSSDPEKSLKFSPPPSPIIFAPGPSSYKRGQTPASALAAAVRDRQAAHERHSSTSSKSSRKTPDSDKGSSSDKHEGRSTPRLSSPRESPRLIVIDKEKGLPQPTQRRPSLVAVGSNQLPDNQSASLRSRNKPVNGARSRPPSIPLPQLPPTASSVPLPSSEYPPSPNVDQTDFSETESRKSRSRANTIASIPDLPTVPPSPSLPENSFDLKLPVDIHSFVGDEFFDIDTASPGQLRRALRTRNQNFDDLAALLLKKEEEWLMERKTLEKKVSSLQRDLVRRESEITGLKLIISDEDILQRPKPLPPGILNHSRLSPLVTAVQDSDQDTYSSPSSPPARRLQYGSDSGAESHRASGGSGNESTGSHLRTKKIQRFATGNELKYSGSTRRSPRYPPGLHEKSLPETPQTKRISLMSTTSSASSSSSSLLPPSPSITMSSLSAIPEGNTTNARVSGVSSDSEDRRAVRAAHRISTSSMTSSSTAASSSYSSNFKRSRPPSIAQVLDKTPNVESALDKLRPFA</sequence>
<feature type="region of interest" description="Disordered" evidence="2">
    <location>
        <begin position="1"/>
        <end position="435"/>
    </location>
</feature>
<keyword evidence="1" id="KW-0175">Coiled coil</keyword>
<organism evidence="3 4">
    <name type="scientific">Crepidotus variabilis</name>
    <dbReference type="NCBI Taxonomy" id="179855"/>
    <lineage>
        <taxon>Eukaryota</taxon>
        <taxon>Fungi</taxon>
        <taxon>Dikarya</taxon>
        <taxon>Basidiomycota</taxon>
        <taxon>Agaricomycotina</taxon>
        <taxon>Agaricomycetes</taxon>
        <taxon>Agaricomycetidae</taxon>
        <taxon>Agaricales</taxon>
        <taxon>Agaricineae</taxon>
        <taxon>Crepidotaceae</taxon>
        <taxon>Crepidotus</taxon>
    </lineage>
</organism>
<feature type="compositionally biased region" description="Polar residues" evidence="2">
    <location>
        <begin position="180"/>
        <end position="195"/>
    </location>
</feature>
<feature type="compositionally biased region" description="Low complexity" evidence="2">
    <location>
        <begin position="118"/>
        <end position="132"/>
    </location>
</feature>
<feature type="coiled-coil region" evidence="1">
    <location>
        <begin position="491"/>
        <end position="518"/>
    </location>
</feature>
<feature type="compositionally biased region" description="Polar residues" evidence="2">
    <location>
        <begin position="84"/>
        <end position="99"/>
    </location>
</feature>
<dbReference type="PANTHER" id="PTHR48125">
    <property type="entry name" value="LP07818P1"/>
    <property type="match status" value="1"/>
</dbReference>
<keyword evidence="4" id="KW-1185">Reference proteome</keyword>
<proteinExistence type="predicted"/>
<name>A0A9P6EK87_9AGAR</name>
<protein>
    <submittedName>
        <fullName evidence="3">Uncharacterized protein</fullName>
    </submittedName>
</protein>